<gene>
    <name evidence="3" type="ORF">FCC1311_094311</name>
</gene>
<organism evidence="3 4">
    <name type="scientific">Hondaea fermentalgiana</name>
    <dbReference type="NCBI Taxonomy" id="2315210"/>
    <lineage>
        <taxon>Eukaryota</taxon>
        <taxon>Sar</taxon>
        <taxon>Stramenopiles</taxon>
        <taxon>Bigyra</taxon>
        <taxon>Labyrinthulomycetes</taxon>
        <taxon>Thraustochytrida</taxon>
        <taxon>Thraustochytriidae</taxon>
        <taxon>Hondaea</taxon>
    </lineage>
</organism>
<protein>
    <submittedName>
        <fullName evidence="3">Monoglyceride lipase</fullName>
    </submittedName>
</protein>
<dbReference type="EMBL" id="BEYU01000016">
    <property type="protein sequence ID" value="GBG25824.1"/>
    <property type="molecule type" value="Genomic_DNA"/>
</dbReference>
<evidence type="ECO:0000259" key="2">
    <source>
        <dbReference type="Pfam" id="PF12146"/>
    </source>
</evidence>
<dbReference type="Gene3D" id="3.40.50.1820">
    <property type="entry name" value="alpha/beta hydrolase"/>
    <property type="match status" value="1"/>
</dbReference>
<dbReference type="PANTHER" id="PTHR11614">
    <property type="entry name" value="PHOSPHOLIPASE-RELATED"/>
    <property type="match status" value="1"/>
</dbReference>
<feature type="compositionally biased region" description="Low complexity" evidence="1">
    <location>
        <begin position="26"/>
        <end position="40"/>
    </location>
</feature>
<comment type="caution">
    <text evidence="3">The sequence shown here is derived from an EMBL/GenBank/DDBJ whole genome shotgun (WGS) entry which is preliminary data.</text>
</comment>
<evidence type="ECO:0000313" key="3">
    <source>
        <dbReference type="EMBL" id="GBG25824.1"/>
    </source>
</evidence>
<dbReference type="InterPro" id="IPR029058">
    <property type="entry name" value="AB_hydrolase_fold"/>
</dbReference>
<name>A0A2R5GDE3_9STRA</name>
<dbReference type="Pfam" id="PF12146">
    <property type="entry name" value="Hydrolase_4"/>
    <property type="match status" value="1"/>
</dbReference>
<dbReference type="InterPro" id="IPR022742">
    <property type="entry name" value="Hydrolase_4"/>
</dbReference>
<evidence type="ECO:0000313" key="4">
    <source>
        <dbReference type="Proteomes" id="UP000241890"/>
    </source>
</evidence>
<proteinExistence type="predicted"/>
<dbReference type="Proteomes" id="UP000241890">
    <property type="component" value="Unassembled WGS sequence"/>
</dbReference>
<dbReference type="InParanoid" id="A0A2R5GDE3"/>
<sequence>MASASMRSPEKTHAEREDPEDTVPSARGAEAAEAEAAAGASPVLTAVASGNKIFERRSSSDESGGGPLVPGLAVEEVEGAAEAWDDALEDLREAGFQYRTAGLLKRAAAWGIGFVPFVGSAVNALMKEDHAFVSSRAVPDRSLRATGHADVSNWFASQFFINRDGLAIYWRRWMPPHERSPRAIVVISHGLSEHSQRYEDVAMRLAGEGYAVYALDHQGHGCSEGDRMHVKWFADFVEDLLELTLMAVGSSQRMPRVFLLGHGTGGLIGLYAAHYAPGLYQGIILSSPALHLEMPLFSDVVVPRMAALAPKLPSPGMDHSALCRDNSVVDRYLNDPLVCHGRPTLRLSSEVMAAALRVPAFAAGFSVPYLLMHGSGDRICLPLGSASFHDAVKAVPEEDKEFHIFPGAYHELFNEPDRDSRALACTLDWLEDRLSKLEFQRP</sequence>
<dbReference type="AlphaFoldDB" id="A0A2R5GDE3"/>
<feature type="domain" description="Serine aminopeptidase S33" evidence="2">
    <location>
        <begin position="180"/>
        <end position="417"/>
    </location>
</feature>
<reference evidence="3 4" key="1">
    <citation type="submission" date="2017-12" db="EMBL/GenBank/DDBJ databases">
        <title>Sequencing, de novo assembly and annotation of complete genome of a new Thraustochytrid species, strain FCC1311.</title>
        <authorList>
            <person name="Sedici K."/>
            <person name="Godart F."/>
            <person name="Aiese Cigliano R."/>
            <person name="Sanseverino W."/>
            <person name="Barakat M."/>
            <person name="Ortet P."/>
            <person name="Marechal E."/>
            <person name="Cagnac O."/>
            <person name="Amato A."/>
        </authorList>
    </citation>
    <scope>NUCLEOTIDE SEQUENCE [LARGE SCALE GENOMIC DNA]</scope>
</reference>
<dbReference type="SUPFAM" id="SSF53474">
    <property type="entry name" value="alpha/beta-Hydrolases"/>
    <property type="match status" value="1"/>
</dbReference>
<feature type="region of interest" description="Disordered" evidence="1">
    <location>
        <begin position="1"/>
        <end position="41"/>
    </location>
</feature>
<dbReference type="InterPro" id="IPR051044">
    <property type="entry name" value="MAG_DAG_Lipase"/>
</dbReference>
<keyword evidence="4" id="KW-1185">Reference proteome</keyword>
<dbReference type="OrthoDB" id="2498029at2759"/>
<evidence type="ECO:0000256" key="1">
    <source>
        <dbReference type="SAM" id="MobiDB-lite"/>
    </source>
</evidence>
<accession>A0A2R5GDE3</accession>